<evidence type="ECO:0000256" key="1">
    <source>
        <dbReference type="ARBA" id="ARBA00000971"/>
    </source>
</evidence>
<proteinExistence type="inferred from homology"/>
<comment type="domain">
    <text evidence="11">Consists of 3 domains; the N-terminus binds the ribosome, the middle domain has PPIase activity, while the C-terminus has intrinsic chaperone activity on its own.</text>
</comment>
<keyword evidence="16" id="KW-1185">Reference proteome</keyword>
<dbReference type="SUPFAM" id="SSF109998">
    <property type="entry name" value="Triger factor/SurA peptide-binding domain-like"/>
    <property type="match status" value="1"/>
</dbReference>
<dbReference type="Pfam" id="PF05697">
    <property type="entry name" value="Trigger_N"/>
    <property type="match status" value="1"/>
</dbReference>
<dbReference type="GO" id="GO:0043335">
    <property type="term" value="P:protein unfolding"/>
    <property type="evidence" value="ECO:0007669"/>
    <property type="project" value="TreeGrafter"/>
</dbReference>
<dbReference type="STRING" id="1255043.TVNIR_2775"/>
<dbReference type="InterPro" id="IPR046357">
    <property type="entry name" value="PPIase_dom_sf"/>
</dbReference>
<evidence type="ECO:0000259" key="14">
    <source>
        <dbReference type="PROSITE" id="PS50059"/>
    </source>
</evidence>
<dbReference type="Gene3D" id="1.10.3120.10">
    <property type="entry name" value="Trigger factor, C-terminal domain"/>
    <property type="match status" value="1"/>
</dbReference>
<dbReference type="InterPro" id="IPR001179">
    <property type="entry name" value="PPIase_FKBP_dom"/>
</dbReference>
<dbReference type="OrthoDB" id="9767721at2"/>
<dbReference type="EMBL" id="CP003989">
    <property type="protein sequence ID" value="AGA34413.1"/>
    <property type="molecule type" value="Genomic_DNA"/>
</dbReference>
<dbReference type="Gene3D" id="3.30.70.1050">
    <property type="entry name" value="Trigger factor ribosome-binding domain"/>
    <property type="match status" value="1"/>
</dbReference>
<dbReference type="InterPro" id="IPR008881">
    <property type="entry name" value="Trigger_fac_ribosome-bd_bac"/>
</dbReference>
<reference evidence="15" key="1">
    <citation type="submission" date="2015-12" db="EMBL/GenBank/DDBJ databases">
        <authorList>
            <person name="Tikhonova T.V."/>
            <person name="Pavlov A.R."/>
            <person name="Beletsky A.V."/>
            <person name="Mardanov A.V."/>
            <person name="Sorokin D.Y."/>
            <person name="Ravin N.V."/>
            <person name="Popov V.O."/>
        </authorList>
    </citation>
    <scope>NUCLEOTIDE SEQUENCE</scope>
    <source>
        <strain evidence="15">DSM 14787</strain>
    </source>
</reference>
<dbReference type="GO" id="GO:0043022">
    <property type="term" value="F:ribosome binding"/>
    <property type="evidence" value="ECO:0007669"/>
    <property type="project" value="TreeGrafter"/>
</dbReference>
<dbReference type="PANTHER" id="PTHR30560:SF3">
    <property type="entry name" value="TRIGGER FACTOR-LIKE PROTEIN TIG, CHLOROPLASTIC"/>
    <property type="match status" value="1"/>
</dbReference>
<evidence type="ECO:0000256" key="5">
    <source>
        <dbReference type="ARBA" id="ARBA00022618"/>
    </source>
</evidence>
<dbReference type="PANTHER" id="PTHR30560">
    <property type="entry name" value="TRIGGER FACTOR CHAPERONE AND PEPTIDYL-PROLYL CIS/TRANS ISOMERASE"/>
    <property type="match status" value="1"/>
</dbReference>
<dbReference type="GO" id="GO:0005737">
    <property type="term" value="C:cytoplasm"/>
    <property type="evidence" value="ECO:0007669"/>
    <property type="project" value="UniProtKB-SubCell"/>
</dbReference>
<dbReference type="InterPro" id="IPR036611">
    <property type="entry name" value="Trigger_fac_ribosome-bd_sf"/>
</dbReference>
<evidence type="ECO:0000256" key="6">
    <source>
        <dbReference type="ARBA" id="ARBA00023110"/>
    </source>
</evidence>
<evidence type="ECO:0000256" key="12">
    <source>
        <dbReference type="PROSITE-ProRule" id="PRU00277"/>
    </source>
</evidence>
<dbReference type="HAMAP" id="MF_00303">
    <property type="entry name" value="Trigger_factor_Tig"/>
    <property type="match status" value="1"/>
</dbReference>
<dbReference type="FunFam" id="3.10.50.40:FF:000001">
    <property type="entry name" value="Trigger factor"/>
    <property type="match status" value="1"/>
</dbReference>
<evidence type="ECO:0000256" key="13">
    <source>
        <dbReference type="RuleBase" id="RU003914"/>
    </source>
</evidence>
<dbReference type="PIRSF" id="PIRSF003095">
    <property type="entry name" value="Trigger_factor"/>
    <property type="match status" value="1"/>
</dbReference>
<dbReference type="SUPFAM" id="SSF54534">
    <property type="entry name" value="FKBP-like"/>
    <property type="match status" value="1"/>
</dbReference>
<keyword evidence="6 11" id="KW-0697">Rotamase</keyword>
<dbReference type="KEGG" id="tni:TVNIR_2775"/>
<dbReference type="EC" id="5.2.1.8" evidence="3 11"/>
<evidence type="ECO:0000313" key="16">
    <source>
        <dbReference type="Proteomes" id="UP000010809"/>
    </source>
</evidence>
<evidence type="ECO:0000256" key="11">
    <source>
        <dbReference type="HAMAP-Rule" id="MF_00303"/>
    </source>
</evidence>
<dbReference type="GO" id="GO:0003755">
    <property type="term" value="F:peptidyl-prolyl cis-trans isomerase activity"/>
    <property type="evidence" value="ECO:0007669"/>
    <property type="project" value="UniProtKB-UniRule"/>
</dbReference>
<dbReference type="InterPro" id="IPR008880">
    <property type="entry name" value="Trigger_fac_C"/>
</dbReference>
<evidence type="ECO:0000256" key="8">
    <source>
        <dbReference type="ARBA" id="ARBA00023235"/>
    </source>
</evidence>
<keyword evidence="7 11" id="KW-0143">Chaperone</keyword>
<keyword evidence="8 11" id="KW-0413">Isomerase</keyword>
<dbReference type="SUPFAM" id="SSF102735">
    <property type="entry name" value="Trigger factor ribosome-binding domain"/>
    <property type="match status" value="1"/>
</dbReference>
<gene>
    <name evidence="15" type="primary">tig [H]</name>
    <name evidence="11" type="synonym">tig</name>
    <name evidence="15" type="ordered locus">TVNIR_2775</name>
</gene>
<evidence type="ECO:0000256" key="10">
    <source>
        <dbReference type="ARBA" id="ARBA00029986"/>
    </source>
</evidence>
<dbReference type="GO" id="GO:0044183">
    <property type="term" value="F:protein folding chaperone"/>
    <property type="evidence" value="ECO:0007669"/>
    <property type="project" value="TreeGrafter"/>
</dbReference>
<dbReference type="Gene3D" id="3.10.50.40">
    <property type="match status" value="1"/>
</dbReference>
<dbReference type="Pfam" id="PF00254">
    <property type="entry name" value="FKBP_C"/>
    <property type="match status" value="1"/>
</dbReference>
<dbReference type="GO" id="GO:0051083">
    <property type="term" value="P:'de novo' cotranslational protein folding"/>
    <property type="evidence" value="ECO:0007669"/>
    <property type="project" value="TreeGrafter"/>
</dbReference>
<comment type="function">
    <text evidence="11">Involved in protein export. Acts as a chaperone by maintaining the newly synthesized protein in an open conformation. Functions as a peptidyl-prolyl cis-trans isomerase.</text>
</comment>
<protein>
    <recommendedName>
        <fullName evidence="4 11">Trigger factor</fullName>
        <shortName evidence="11">TF</shortName>
        <ecNumber evidence="3 11">5.2.1.8</ecNumber>
    </recommendedName>
    <alternativeName>
        <fullName evidence="10 11">PPIase</fullName>
    </alternativeName>
</protein>
<feature type="domain" description="PPIase FKBP-type" evidence="14">
    <location>
        <begin position="161"/>
        <end position="246"/>
    </location>
</feature>
<dbReference type="HOGENOM" id="CLU_033058_2_0_6"/>
<dbReference type="Proteomes" id="UP000010809">
    <property type="component" value="Chromosome"/>
</dbReference>
<dbReference type="GO" id="GO:0015031">
    <property type="term" value="P:protein transport"/>
    <property type="evidence" value="ECO:0007669"/>
    <property type="project" value="UniProtKB-UniRule"/>
</dbReference>
<dbReference type="Pfam" id="PF05698">
    <property type="entry name" value="Trigger_C"/>
    <property type="match status" value="1"/>
</dbReference>
<comment type="subcellular location">
    <subcellularLocation>
        <location evidence="11">Cytoplasm</location>
    </subcellularLocation>
    <text evidence="11">About half TF is bound to the ribosome near the polypeptide exit tunnel while the other half is free in the cytoplasm.</text>
</comment>
<dbReference type="NCBIfam" id="TIGR00115">
    <property type="entry name" value="tig"/>
    <property type="match status" value="1"/>
</dbReference>
<organism evidence="15 16">
    <name type="scientific">Thioalkalivibrio nitratireducens (strain DSM 14787 / UNIQEM 213 / ALEN2)</name>
    <dbReference type="NCBI Taxonomy" id="1255043"/>
    <lineage>
        <taxon>Bacteria</taxon>
        <taxon>Pseudomonadati</taxon>
        <taxon>Pseudomonadota</taxon>
        <taxon>Gammaproteobacteria</taxon>
        <taxon>Chromatiales</taxon>
        <taxon>Ectothiorhodospiraceae</taxon>
        <taxon>Thioalkalivibrio</taxon>
    </lineage>
</organism>
<evidence type="ECO:0000256" key="7">
    <source>
        <dbReference type="ARBA" id="ARBA00023186"/>
    </source>
</evidence>
<comment type="similarity">
    <text evidence="2 11 13">Belongs to the FKBP-type PPIase family. Tig subfamily.</text>
</comment>
<dbReference type="InterPro" id="IPR027304">
    <property type="entry name" value="Trigger_fact/SurA_dom_sf"/>
</dbReference>
<dbReference type="PATRIC" id="fig|1255043.3.peg.2800"/>
<keyword evidence="5 11" id="KW-0132">Cell division</keyword>
<evidence type="ECO:0000256" key="3">
    <source>
        <dbReference type="ARBA" id="ARBA00013194"/>
    </source>
</evidence>
<dbReference type="PROSITE" id="PS50059">
    <property type="entry name" value="FKBP_PPIASE"/>
    <property type="match status" value="1"/>
</dbReference>
<dbReference type="AlphaFoldDB" id="L0DZE7"/>
<name>L0DZE7_THIND</name>
<evidence type="ECO:0000256" key="4">
    <source>
        <dbReference type="ARBA" id="ARBA00016902"/>
    </source>
</evidence>
<keyword evidence="11" id="KW-0963">Cytoplasm</keyword>
<dbReference type="InterPro" id="IPR005215">
    <property type="entry name" value="Trig_fac"/>
</dbReference>
<evidence type="ECO:0000313" key="15">
    <source>
        <dbReference type="EMBL" id="AGA34413.1"/>
    </source>
</evidence>
<dbReference type="RefSeq" id="WP_015259524.1">
    <property type="nucleotide sequence ID" value="NC_019902.2"/>
</dbReference>
<dbReference type="InterPro" id="IPR037041">
    <property type="entry name" value="Trigger_fac_C_sf"/>
</dbReference>
<evidence type="ECO:0000256" key="9">
    <source>
        <dbReference type="ARBA" id="ARBA00023306"/>
    </source>
</evidence>
<dbReference type="eggNOG" id="COG0544">
    <property type="taxonomic scope" value="Bacteria"/>
</dbReference>
<comment type="catalytic activity">
    <reaction evidence="1 11 12">
        <text>[protein]-peptidylproline (omega=180) = [protein]-peptidylproline (omega=0)</text>
        <dbReference type="Rhea" id="RHEA:16237"/>
        <dbReference type="Rhea" id="RHEA-COMP:10747"/>
        <dbReference type="Rhea" id="RHEA-COMP:10748"/>
        <dbReference type="ChEBI" id="CHEBI:83833"/>
        <dbReference type="ChEBI" id="CHEBI:83834"/>
        <dbReference type="EC" id="5.2.1.8"/>
    </reaction>
</comment>
<sequence>MQVSVEATGSLDRRMTVQLPRERVDSEVEKRLKALTRRVRIDGFRPGKVPLKIVQQRYGSGVYQEVLSEMLQQSYREAIDQEGLAPAGGPNIEPRMIEPGQPIEYVASFQVFPEVTVADLSDVEIERPVAEVETENVDKVIESLRRQQRTWHAVERPAADGDRVTLDFTGTLNGEPFDGGQAEGFAVEVGAGRLLPEFESQLVGVEAGAEKDIDVTFPEEYPAENLKGQTVQFALTIQKVEEPRLPEVNADFVRSFGVEDGDVAKLREEVTANMTRELAQNIKGRVKKQVMDALVARHDFELPKSLVQAEIDRLRTETENRFGGAEKTQPLPDSMFEDEAARRVRLGLVVRAIVDAEKMEIDRARVDAELDTLAQTYEDPEEVKRHYRTHPQAMASLESLVLEDQVVDWVLERARVTEKPQTFDNLMAPSQPSPEEAA</sequence>
<evidence type="ECO:0000256" key="2">
    <source>
        <dbReference type="ARBA" id="ARBA00005464"/>
    </source>
</evidence>
<accession>L0DZE7</accession>
<dbReference type="GO" id="GO:0051301">
    <property type="term" value="P:cell division"/>
    <property type="evidence" value="ECO:0007669"/>
    <property type="project" value="UniProtKB-KW"/>
</dbReference>
<keyword evidence="9 11" id="KW-0131">Cell cycle</keyword>